<organism evidence="2 3">
    <name type="scientific">Tetracentron sinense</name>
    <name type="common">Spur-leaf</name>
    <dbReference type="NCBI Taxonomy" id="13715"/>
    <lineage>
        <taxon>Eukaryota</taxon>
        <taxon>Viridiplantae</taxon>
        <taxon>Streptophyta</taxon>
        <taxon>Embryophyta</taxon>
        <taxon>Tracheophyta</taxon>
        <taxon>Spermatophyta</taxon>
        <taxon>Magnoliopsida</taxon>
        <taxon>Trochodendrales</taxon>
        <taxon>Trochodendraceae</taxon>
        <taxon>Tetracentron</taxon>
    </lineage>
</organism>
<dbReference type="OMA" id="GIPPPCY"/>
<keyword evidence="3" id="KW-1185">Reference proteome</keyword>
<dbReference type="OrthoDB" id="785270at2759"/>
<protein>
    <recommendedName>
        <fullName evidence="1">HMA domain-containing protein</fullName>
    </recommendedName>
</protein>
<dbReference type="InterPro" id="IPR006121">
    <property type="entry name" value="HMA_dom"/>
</dbReference>
<evidence type="ECO:0000259" key="1">
    <source>
        <dbReference type="PROSITE" id="PS50846"/>
    </source>
</evidence>
<proteinExistence type="predicted"/>
<dbReference type="InterPro" id="IPR036163">
    <property type="entry name" value="HMA_dom_sf"/>
</dbReference>
<accession>A0A834Y507</accession>
<reference evidence="2 3" key="1">
    <citation type="submission" date="2020-04" db="EMBL/GenBank/DDBJ databases">
        <title>Plant Genome Project.</title>
        <authorList>
            <person name="Zhang R.-G."/>
        </authorList>
    </citation>
    <scope>NUCLEOTIDE SEQUENCE [LARGE SCALE GENOMIC DNA]</scope>
    <source>
        <strain evidence="2">YNK0</strain>
        <tissue evidence="2">Leaf</tissue>
    </source>
</reference>
<evidence type="ECO:0000313" key="2">
    <source>
        <dbReference type="EMBL" id="KAF8369507.1"/>
    </source>
</evidence>
<dbReference type="EMBL" id="JABCRI010000720">
    <property type="protein sequence ID" value="KAF8369507.1"/>
    <property type="molecule type" value="Genomic_DNA"/>
</dbReference>
<dbReference type="AlphaFoldDB" id="A0A834Y507"/>
<dbReference type="PANTHER" id="PTHR47005">
    <property type="entry name" value="HEAVY METAL TRANSPORT/DETOXIFICATION SUPERFAMILY PROTEIN"/>
    <property type="match status" value="1"/>
</dbReference>
<dbReference type="PANTHER" id="PTHR47005:SF5">
    <property type="entry name" value="HEAVY METAL TRANSPORT_DETOXIFICATION SUPERFAMILY PROTEIN"/>
    <property type="match status" value="1"/>
</dbReference>
<dbReference type="Proteomes" id="UP000655225">
    <property type="component" value="Unassembled WGS sequence"/>
</dbReference>
<feature type="domain" description="HMA" evidence="1">
    <location>
        <begin position="5"/>
        <end position="69"/>
    </location>
</feature>
<dbReference type="GO" id="GO:0046872">
    <property type="term" value="F:metal ion binding"/>
    <property type="evidence" value="ECO:0007669"/>
    <property type="project" value="InterPro"/>
</dbReference>
<comment type="caution">
    <text evidence="2">The sequence shown here is derived from an EMBL/GenBank/DDBJ whole genome shotgun (WGS) entry which is preliminary data.</text>
</comment>
<dbReference type="SUPFAM" id="SSF55008">
    <property type="entry name" value="HMA, heavy metal-associated domain"/>
    <property type="match status" value="1"/>
</dbReference>
<sequence>MTEKVSTLVLKVDLDCHCCYKKIKKVLCMFHEIRDQKFDEKNNTVTITGPFCPQKMTKKLCCKAGKTIKCIEEKKPETTPANKPDPPAKPVPKPEPVIVVPYPVGVYCGPCYTGCGIPPPCYDGCGSKPPPCYDGCGRKGSVCRCYTGCGIPPPCYDGCSPFIAATTPPVALSISTISATDPSQHQSRDLFSPAIFRTKDVRLRVWFSGDDFFSASPNPSMYQLRSSHPVNSITVASVSIPETLGGS</sequence>
<evidence type="ECO:0000313" key="3">
    <source>
        <dbReference type="Proteomes" id="UP000655225"/>
    </source>
</evidence>
<dbReference type="Gene3D" id="3.30.70.100">
    <property type="match status" value="1"/>
</dbReference>
<gene>
    <name evidence="2" type="ORF">HHK36_032474</name>
</gene>
<dbReference type="PROSITE" id="PS50846">
    <property type="entry name" value="HMA_2"/>
    <property type="match status" value="1"/>
</dbReference>
<name>A0A834Y507_TETSI</name>